<dbReference type="InterPro" id="IPR020288">
    <property type="entry name" value="Sheath_initiator"/>
</dbReference>
<comment type="caution">
    <text evidence="1">The sequence shown here is derived from an EMBL/GenBank/DDBJ whole genome shotgun (WGS) entry which is preliminary data.</text>
</comment>
<sequence length="150" mass="17337">MPSLFPIEQLTLTPEETQTSQVKFGRSFIFDFDKGDFVLSPTGKVVETDGAEAYRQWAHKTLLTPRYRHPIYSRNYGQEFEDLLRRNLTRAWNESEIKRMVTEALMVDPRTASVGDFTFDWQEDTVYFTCKVTTAQGEQVQVSGQVQGVR</sequence>
<evidence type="ECO:0000313" key="2">
    <source>
        <dbReference type="Proteomes" id="UP000078532"/>
    </source>
</evidence>
<evidence type="ECO:0000313" key="1">
    <source>
        <dbReference type="EMBL" id="OAT81110.1"/>
    </source>
</evidence>
<dbReference type="AlphaFoldDB" id="A0A1B7LDD8"/>
<protein>
    <recommendedName>
        <fullName evidence="3">DUF2634 domain-containing protein</fullName>
    </recommendedName>
</protein>
<gene>
    <name evidence="1" type="ORF">A6M21_11925</name>
</gene>
<dbReference type="SUPFAM" id="SSF160719">
    <property type="entry name" value="gpW/gp25-like"/>
    <property type="match status" value="1"/>
</dbReference>
<keyword evidence="2" id="KW-1185">Reference proteome</keyword>
<evidence type="ECO:0008006" key="3">
    <source>
        <dbReference type="Google" id="ProtNLM"/>
    </source>
</evidence>
<dbReference type="Gene3D" id="3.10.450.40">
    <property type="match status" value="1"/>
</dbReference>
<proteinExistence type="predicted"/>
<name>A0A1B7LDD8_9FIRM</name>
<accession>A0A1B7LDD8</accession>
<dbReference type="STRING" id="1838280.A6M21_11925"/>
<dbReference type="OrthoDB" id="89089at2"/>
<dbReference type="EMBL" id="LYVF01000168">
    <property type="protein sequence ID" value="OAT81110.1"/>
    <property type="molecule type" value="Genomic_DNA"/>
</dbReference>
<dbReference type="Pfam" id="PF10934">
    <property type="entry name" value="Sheath_initiator"/>
    <property type="match status" value="1"/>
</dbReference>
<dbReference type="RefSeq" id="WP_066669137.1">
    <property type="nucleotide sequence ID" value="NZ_LYVF01000168.1"/>
</dbReference>
<organism evidence="1 2">
    <name type="scientific">Desulfotomaculum copahuensis</name>
    <dbReference type="NCBI Taxonomy" id="1838280"/>
    <lineage>
        <taxon>Bacteria</taxon>
        <taxon>Bacillati</taxon>
        <taxon>Bacillota</taxon>
        <taxon>Clostridia</taxon>
        <taxon>Eubacteriales</taxon>
        <taxon>Desulfotomaculaceae</taxon>
        <taxon>Desulfotomaculum</taxon>
    </lineage>
</organism>
<dbReference type="Proteomes" id="UP000078532">
    <property type="component" value="Unassembled WGS sequence"/>
</dbReference>
<reference evidence="1 2" key="1">
    <citation type="submission" date="2016-04" db="EMBL/GenBank/DDBJ databases">
        <authorList>
            <person name="Evans L.H."/>
            <person name="Alamgir A."/>
            <person name="Owens N."/>
            <person name="Weber N.D."/>
            <person name="Virtaneva K."/>
            <person name="Barbian K."/>
            <person name="Babar A."/>
            <person name="Rosenke K."/>
        </authorList>
    </citation>
    <scope>NUCLEOTIDE SEQUENCE [LARGE SCALE GENOMIC DNA]</scope>
    <source>
        <strain evidence="1 2">LMa1</strain>
    </source>
</reference>